<dbReference type="GO" id="GO:0000160">
    <property type="term" value="P:phosphorelay signal transduction system"/>
    <property type="evidence" value="ECO:0007669"/>
    <property type="project" value="UniProtKB-KW"/>
</dbReference>
<dbReference type="GO" id="GO:0004673">
    <property type="term" value="F:protein histidine kinase activity"/>
    <property type="evidence" value="ECO:0007669"/>
    <property type="project" value="UniProtKB-EC"/>
</dbReference>
<keyword evidence="6" id="KW-1133">Transmembrane helix</keyword>
<comment type="caution">
    <text evidence="7">The sequence shown here is derived from an EMBL/GenBank/DDBJ whole genome shotgun (WGS) entry which is preliminary data.</text>
</comment>
<keyword evidence="4 7" id="KW-0418">Kinase</keyword>
<keyword evidence="3" id="KW-0808">Transferase</keyword>
<evidence type="ECO:0000256" key="4">
    <source>
        <dbReference type="ARBA" id="ARBA00022777"/>
    </source>
</evidence>
<feature type="transmembrane region" description="Helical" evidence="6">
    <location>
        <begin position="20"/>
        <end position="47"/>
    </location>
</feature>
<dbReference type="Gene3D" id="3.30.565.10">
    <property type="entry name" value="Histidine kinase-like ATPase, C-terminal domain"/>
    <property type="match status" value="1"/>
</dbReference>
<evidence type="ECO:0000256" key="5">
    <source>
        <dbReference type="ARBA" id="ARBA00023012"/>
    </source>
</evidence>
<evidence type="ECO:0000313" key="7">
    <source>
        <dbReference type="EMBL" id="MBB5224979.1"/>
    </source>
</evidence>
<evidence type="ECO:0000256" key="1">
    <source>
        <dbReference type="ARBA" id="ARBA00000085"/>
    </source>
</evidence>
<keyword evidence="5" id="KW-0902">Two-component regulatory system</keyword>
<comment type="catalytic activity">
    <reaction evidence="1">
        <text>ATP + protein L-histidine = ADP + protein N-phospho-L-histidine.</text>
        <dbReference type="EC" id="2.7.13.3"/>
    </reaction>
</comment>
<name>A0A7W8G6Z0_9SPIR</name>
<evidence type="ECO:0000256" key="2">
    <source>
        <dbReference type="ARBA" id="ARBA00012438"/>
    </source>
</evidence>
<dbReference type="EMBL" id="JACHFQ010000001">
    <property type="protein sequence ID" value="MBB5224979.1"/>
    <property type="molecule type" value="Genomic_DNA"/>
</dbReference>
<dbReference type="InterPro" id="IPR050482">
    <property type="entry name" value="Sensor_HK_TwoCompSys"/>
</dbReference>
<dbReference type="EC" id="2.7.13.3" evidence="2"/>
<gene>
    <name evidence="7" type="ORF">HNP76_000319</name>
</gene>
<keyword evidence="8" id="KW-1185">Reference proteome</keyword>
<accession>A0A7W8G6Z0</accession>
<organism evidence="7 8">
    <name type="scientific">Treponema ruminis</name>
    <dbReference type="NCBI Taxonomy" id="744515"/>
    <lineage>
        <taxon>Bacteria</taxon>
        <taxon>Pseudomonadati</taxon>
        <taxon>Spirochaetota</taxon>
        <taxon>Spirochaetia</taxon>
        <taxon>Spirochaetales</taxon>
        <taxon>Treponemataceae</taxon>
        <taxon>Treponema</taxon>
    </lineage>
</organism>
<evidence type="ECO:0000256" key="3">
    <source>
        <dbReference type="ARBA" id="ARBA00022679"/>
    </source>
</evidence>
<evidence type="ECO:0000256" key="6">
    <source>
        <dbReference type="SAM" id="Phobius"/>
    </source>
</evidence>
<dbReference type="PANTHER" id="PTHR24421:SF10">
    <property type="entry name" value="NITRATE_NITRITE SENSOR PROTEIN NARQ"/>
    <property type="match status" value="1"/>
</dbReference>
<keyword evidence="6" id="KW-0812">Transmembrane</keyword>
<evidence type="ECO:0000313" key="8">
    <source>
        <dbReference type="Proteomes" id="UP000518887"/>
    </source>
</evidence>
<dbReference type="PANTHER" id="PTHR24421">
    <property type="entry name" value="NITRATE/NITRITE SENSOR PROTEIN NARX-RELATED"/>
    <property type="match status" value="1"/>
</dbReference>
<proteinExistence type="predicted"/>
<dbReference type="RefSeq" id="WP_184656794.1">
    <property type="nucleotide sequence ID" value="NZ_JACHFQ010000001.1"/>
</dbReference>
<dbReference type="InterPro" id="IPR036890">
    <property type="entry name" value="HATPase_C_sf"/>
</dbReference>
<sequence length="216" mass="24301">MPNLFDMSSLANDAQALYGIVQTFILFFIILALVFFAALVAIIAVLIKMRLADDSQKETAEYASHVLNAQEEERSRISAELHDTVAQDLKAAVTFLESDKPVCETRELLLKCITQIRSICYSIVPPELSGQSLSSALHSLCYNFKNKTGFEVSFFFKEEASRLLDSNFLSELQKLSIYRIVQESLTNIQKHAGTCEVSVFARKDYKNERGGGYTYI</sequence>
<dbReference type="Gene3D" id="1.20.5.1930">
    <property type="match status" value="1"/>
</dbReference>
<keyword evidence="6" id="KW-0472">Membrane</keyword>
<reference evidence="7 8" key="1">
    <citation type="submission" date="2020-08" db="EMBL/GenBank/DDBJ databases">
        <title>Genomic Encyclopedia of Type Strains, Phase IV (KMG-IV): sequencing the most valuable type-strain genomes for metagenomic binning, comparative biology and taxonomic classification.</title>
        <authorList>
            <person name="Goeker M."/>
        </authorList>
    </citation>
    <scope>NUCLEOTIDE SEQUENCE [LARGE SCALE GENOMIC DNA]</scope>
    <source>
        <strain evidence="7 8">DSM 103462</strain>
    </source>
</reference>
<dbReference type="AlphaFoldDB" id="A0A7W8G6Z0"/>
<dbReference type="Proteomes" id="UP000518887">
    <property type="component" value="Unassembled WGS sequence"/>
</dbReference>
<protein>
    <recommendedName>
        <fullName evidence="2">histidine kinase</fullName>
        <ecNumber evidence="2">2.7.13.3</ecNumber>
    </recommendedName>
</protein>